<evidence type="ECO:0000313" key="5">
    <source>
        <dbReference type="EMBL" id="MBR9653543.1"/>
    </source>
</evidence>
<dbReference type="PANTHER" id="PTHR10210:SF41">
    <property type="entry name" value="RIBOSE-PHOSPHATE PYROPHOSPHOKINASE 1, CHLOROPLASTIC"/>
    <property type="match status" value="1"/>
</dbReference>
<dbReference type="InterPro" id="IPR005946">
    <property type="entry name" value="Rib-P_diPkinase"/>
</dbReference>
<dbReference type="InterPro" id="IPR029099">
    <property type="entry name" value="Pribosyltran_N"/>
</dbReference>
<feature type="domain" description="Ribose-phosphate pyrophosphokinase N-terminal" evidence="4">
    <location>
        <begin position="13"/>
        <end position="114"/>
    </location>
</feature>
<dbReference type="PANTHER" id="PTHR10210">
    <property type="entry name" value="RIBOSE-PHOSPHATE DIPHOSPHOKINASE FAMILY MEMBER"/>
    <property type="match status" value="1"/>
</dbReference>
<dbReference type="NCBIfam" id="TIGR01251">
    <property type="entry name" value="ribP_PPkin"/>
    <property type="match status" value="1"/>
</dbReference>
<dbReference type="SUPFAM" id="SSF53271">
    <property type="entry name" value="PRTase-like"/>
    <property type="match status" value="2"/>
</dbReference>
<dbReference type="Gene3D" id="3.40.50.2020">
    <property type="match status" value="2"/>
</dbReference>
<evidence type="ECO:0000256" key="2">
    <source>
        <dbReference type="RuleBase" id="RU004324"/>
    </source>
</evidence>
<keyword evidence="5" id="KW-0808">Transferase</keyword>
<proteinExistence type="inferred from homology"/>
<evidence type="ECO:0000259" key="3">
    <source>
        <dbReference type="Pfam" id="PF00156"/>
    </source>
</evidence>
<name>A0ABS5HX46_9RHOB</name>
<reference evidence="5 6" key="1">
    <citation type="journal article" date="2021" name="Arch. Microbiol.">
        <title>Thalassobius aquimarinus sp. nov., isolated from the Sea of Japan seashore.</title>
        <authorList>
            <person name="Kurilenko V.V."/>
            <person name="Romanenko L.A."/>
            <person name="Chernysheva N.Y."/>
            <person name="Velansky P.V."/>
            <person name="Tekutyeva L.A."/>
            <person name="Isaeva M.P."/>
            <person name="Mikhailov V.V."/>
        </authorList>
    </citation>
    <scope>NUCLEOTIDE SEQUENCE [LARGE SCALE GENOMIC DNA]</scope>
    <source>
        <strain evidence="5 6">KMM 8518</strain>
    </source>
</reference>
<dbReference type="Pfam" id="PF13793">
    <property type="entry name" value="Pribosyltran_N"/>
    <property type="match status" value="1"/>
</dbReference>
<dbReference type="Pfam" id="PF00156">
    <property type="entry name" value="Pribosyltran"/>
    <property type="match status" value="1"/>
</dbReference>
<dbReference type="CDD" id="cd06223">
    <property type="entry name" value="PRTases_typeI"/>
    <property type="match status" value="1"/>
</dbReference>
<organism evidence="5 6">
    <name type="scientific">Thalassovita aquimarina</name>
    <dbReference type="NCBI Taxonomy" id="2785917"/>
    <lineage>
        <taxon>Bacteria</taxon>
        <taxon>Pseudomonadati</taxon>
        <taxon>Pseudomonadota</taxon>
        <taxon>Alphaproteobacteria</taxon>
        <taxon>Rhodobacterales</taxon>
        <taxon>Roseobacteraceae</taxon>
        <taxon>Thalassovita</taxon>
    </lineage>
</organism>
<protein>
    <submittedName>
        <fullName evidence="5">Ribose-phosphate diphosphokinase</fullName>
        <ecNumber evidence="5">2.7.6.1</ecNumber>
    </submittedName>
</protein>
<accession>A0ABS5HX46</accession>
<feature type="domain" description="Phosphoribosyltransferase" evidence="3">
    <location>
        <begin position="160"/>
        <end position="250"/>
    </location>
</feature>
<comment type="similarity">
    <text evidence="2">Belongs to the ribose-phosphate pyrophosphokinase family.</text>
</comment>
<dbReference type="GO" id="GO:0004749">
    <property type="term" value="F:ribose phosphate diphosphokinase activity"/>
    <property type="evidence" value="ECO:0007669"/>
    <property type="project" value="UniProtKB-EC"/>
</dbReference>
<evidence type="ECO:0000313" key="6">
    <source>
        <dbReference type="Proteomes" id="UP001195941"/>
    </source>
</evidence>
<dbReference type="NCBIfam" id="NF005537">
    <property type="entry name" value="PRK07199.1"/>
    <property type="match status" value="1"/>
</dbReference>
<dbReference type="SMART" id="SM01400">
    <property type="entry name" value="Pribosyltran_N"/>
    <property type="match status" value="1"/>
</dbReference>
<keyword evidence="6" id="KW-1185">Reference proteome</keyword>
<dbReference type="EMBL" id="JADMKU010000038">
    <property type="protein sequence ID" value="MBR9653543.1"/>
    <property type="molecule type" value="Genomic_DNA"/>
</dbReference>
<dbReference type="EC" id="2.7.6.1" evidence="5"/>
<dbReference type="InterPro" id="IPR000836">
    <property type="entry name" value="PRTase_dom"/>
</dbReference>
<evidence type="ECO:0000256" key="1">
    <source>
        <dbReference type="ARBA" id="ARBA00022727"/>
    </source>
</evidence>
<keyword evidence="1 2" id="KW-0545">Nucleotide biosynthesis</keyword>
<dbReference type="Proteomes" id="UP001195941">
    <property type="component" value="Unassembled WGS sequence"/>
</dbReference>
<comment type="caution">
    <text evidence="5">The sequence shown here is derived from an EMBL/GenBank/DDBJ whole genome shotgun (WGS) entry which is preliminary data.</text>
</comment>
<evidence type="ECO:0000259" key="4">
    <source>
        <dbReference type="Pfam" id="PF13793"/>
    </source>
</evidence>
<gene>
    <name evidence="5" type="ORF">IT775_20710</name>
</gene>
<dbReference type="InterPro" id="IPR029057">
    <property type="entry name" value="PRTase-like"/>
</dbReference>
<sequence>MLLLAFPELATAGDAVAKELGCDLRIIDLHRFPDGESLVTLPENIAGRDVAILCTLRDPDRLALPLRFAAVTARELGANHVGLIAPYLGYMRQDRRFAPGQAISAPLFAEFIEESFDWVVTVDPHLHRIPVLDRLFSISAKRIAAAPLIADWIAAEVPDAVLLGPDSESQQWVNDVAALVGRPFEVLQKVRTGDKNVEISMPHSAALRDGTPVILDDIASSGRTMVQAIERLVAAGTRPPVCLVIHAVFAGSAHDDILAAGAARIVSTNTIPHPSNVIDVSGLLARASIDLIGTRKPASRLIGKETRDE</sequence>